<feature type="domain" description="Transcription factor TFIIB cyclin-like" evidence="10">
    <location>
        <begin position="127"/>
        <end position="231"/>
    </location>
</feature>
<dbReference type="GO" id="GO:0097550">
    <property type="term" value="C:transcription preinitiation complex"/>
    <property type="evidence" value="ECO:0007669"/>
    <property type="project" value="TreeGrafter"/>
</dbReference>
<comment type="similarity">
    <text evidence="2">Belongs to the TFIIB family.</text>
</comment>
<feature type="compositionally biased region" description="Basic residues" evidence="9">
    <location>
        <begin position="406"/>
        <end position="428"/>
    </location>
</feature>
<evidence type="ECO:0000256" key="7">
    <source>
        <dbReference type="ARBA" id="ARBA00023163"/>
    </source>
</evidence>
<dbReference type="Gene3D" id="1.20.5.650">
    <property type="entry name" value="Single helix bin"/>
    <property type="match status" value="1"/>
</dbReference>
<dbReference type="GO" id="GO:0001006">
    <property type="term" value="F:RNA polymerase III type 3 promoter sequence-specific DNA binding"/>
    <property type="evidence" value="ECO:0007669"/>
    <property type="project" value="TreeGrafter"/>
</dbReference>
<evidence type="ECO:0008006" key="14">
    <source>
        <dbReference type="Google" id="ProtNLM"/>
    </source>
</evidence>
<accession>A0A7C8I1X0</accession>
<keyword evidence="4" id="KW-0863">Zinc-finger</keyword>
<evidence type="ECO:0000259" key="11">
    <source>
        <dbReference type="Pfam" id="PF07741"/>
    </source>
</evidence>
<name>A0A7C8I1X0_9PLEO</name>
<feature type="region of interest" description="Disordered" evidence="9">
    <location>
        <begin position="621"/>
        <end position="653"/>
    </location>
</feature>
<dbReference type="InterPro" id="IPR013150">
    <property type="entry name" value="TFIIB_cyclin"/>
</dbReference>
<comment type="caution">
    <text evidence="12">The sequence shown here is derived from an EMBL/GenBank/DDBJ whole genome shotgun (WGS) entry which is preliminary data.</text>
</comment>
<dbReference type="GO" id="GO:0017025">
    <property type="term" value="F:TBP-class protein binding"/>
    <property type="evidence" value="ECO:0007669"/>
    <property type="project" value="InterPro"/>
</dbReference>
<dbReference type="Pfam" id="PF00382">
    <property type="entry name" value="TFIIB"/>
    <property type="match status" value="2"/>
</dbReference>
<dbReference type="SUPFAM" id="SSF47954">
    <property type="entry name" value="Cyclin-like"/>
    <property type="match status" value="2"/>
</dbReference>
<feature type="compositionally biased region" description="Low complexity" evidence="9">
    <location>
        <begin position="685"/>
        <end position="698"/>
    </location>
</feature>
<feature type="compositionally biased region" description="Acidic residues" evidence="9">
    <location>
        <begin position="565"/>
        <end position="576"/>
    </location>
</feature>
<feature type="compositionally biased region" description="Acidic residues" evidence="9">
    <location>
        <begin position="718"/>
        <end position="762"/>
    </location>
</feature>
<reference evidence="12 13" key="1">
    <citation type="submission" date="2020-01" db="EMBL/GenBank/DDBJ databases">
        <authorList>
            <consortium name="DOE Joint Genome Institute"/>
            <person name="Haridas S."/>
            <person name="Albert R."/>
            <person name="Binder M."/>
            <person name="Bloem J."/>
            <person name="Labutti K."/>
            <person name="Salamov A."/>
            <person name="Andreopoulos B."/>
            <person name="Baker S.E."/>
            <person name="Barry K."/>
            <person name="Bills G."/>
            <person name="Bluhm B.H."/>
            <person name="Cannon C."/>
            <person name="Castanera R."/>
            <person name="Culley D.E."/>
            <person name="Daum C."/>
            <person name="Ezra D."/>
            <person name="Gonzalez J.B."/>
            <person name="Henrissat B."/>
            <person name="Kuo A."/>
            <person name="Liang C."/>
            <person name="Lipzen A."/>
            <person name="Lutzoni F."/>
            <person name="Magnuson J."/>
            <person name="Mondo S."/>
            <person name="Nolan M."/>
            <person name="Ohm R."/>
            <person name="Pangilinan J."/>
            <person name="Park H.-J.H."/>
            <person name="Ramirez L."/>
            <person name="Alfaro M."/>
            <person name="Sun H."/>
            <person name="Tritt A."/>
            <person name="Yoshinaga Y."/>
            <person name="Zwiers L.-H.L."/>
            <person name="Turgeon B.G."/>
            <person name="Goodwin S.B."/>
            <person name="Spatafora J.W."/>
            <person name="Crous P.W."/>
            <person name="Grigoriev I.V."/>
        </authorList>
    </citation>
    <scope>NUCLEOTIDE SEQUENCE [LARGE SCALE GENOMIC DNA]</scope>
    <source>
        <strain evidence="12 13">CBS 611.86</strain>
    </source>
</reference>
<dbReference type="InterPro" id="IPR036915">
    <property type="entry name" value="Cyclin-like_sf"/>
</dbReference>
<evidence type="ECO:0000256" key="6">
    <source>
        <dbReference type="ARBA" id="ARBA00023015"/>
    </source>
</evidence>
<dbReference type="InterPro" id="IPR011665">
    <property type="entry name" value="BRF1_TBP-bd_dom"/>
</dbReference>
<keyword evidence="3" id="KW-0479">Metal-binding</keyword>
<keyword evidence="6" id="KW-0805">Transcription regulation</keyword>
<feature type="region of interest" description="Disordered" evidence="9">
    <location>
        <begin position="674"/>
        <end position="762"/>
    </location>
</feature>
<feature type="compositionally biased region" description="Polar residues" evidence="9">
    <location>
        <begin position="555"/>
        <end position="564"/>
    </location>
</feature>
<evidence type="ECO:0000313" key="12">
    <source>
        <dbReference type="EMBL" id="KAF2865891.1"/>
    </source>
</evidence>
<feature type="compositionally biased region" description="Basic and acidic residues" evidence="9">
    <location>
        <begin position="361"/>
        <end position="388"/>
    </location>
</feature>
<gene>
    <name evidence="12" type="ORF">BDV95DRAFT_506097</name>
</gene>
<dbReference type="PANTHER" id="PTHR11618">
    <property type="entry name" value="TRANSCRIPTION INITIATION FACTOR IIB-RELATED"/>
    <property type="match status" value="1"/>
</dbReference>
<feature type="region of interest" description="Disordered" evidence="9">
    <location>
        <begin position="361"/>
        <end position="461"/>
    </location>
</feature>
<dbReference type="GO" id="GO:0000995">
    <property type="term" value="F:RNA polymerase III general transcription initiation factor activity"/>
    <property type="evidence" value="ECO:0007669"/>
    <property type="project" value="TreeGrafter"/>
</dbReference>
<proteinExistence type="inferred from homology"/>
<dbReference type="AlphaFoldDB" id="A0A7C8I1X0"/>
<feature type="domain" description="Transcription factor TFIIB cyclin-like" evidence="10">
    <location>
        <begin position="253"/>
        <end position="333"/>
    </location>
</feature>
<dbReference type="GO" id="GO:0000126">
    <property type="term" value="C:transcription factor TFIIIB complex"/>
    <property type="evidence" value="ECO:0007669"/>
    <property type="project" value="TreeGrafter"/>
</dbReference>
<dbReference type="GO" id="GO:0008270">
    <property type="term" value="F:zinc ion binding"/>
    <property type="evidence" value="ECO:0007669"/>
    <property type="project" value="UniProtKB-KW"/>
</dbReference>
<comment type="subcellular location">
    <subcellularLocation>
        <location evidence="1">Nucleus</location>
    </subcellularLocation>
</comment>
<evidence type="ECO:0000259" key="10">
    <source>
        <dbReference type="Pfam" id="PF00382"/>
    </source>
</evidence>
<dbReference type="PANTHER" id="PTHR11618:SF4">
    <property type="entry name" value="TRANSCRIPTION FACTOR IIIB 90 KDA SUBUNIT"/>
    <property type="match status" value="1"/>
</dbReference>
<evidence type="ECO:0000256" key="4">
    <source>
        <dbReference type="ARBA" id="ARBA00022771"/>
    </source>
</evidence>
<dbReference type="EMBL" id="JAADJZ010000030">
    <property type="protein sequence ID" value="KAF2865891.1"/>
    <property type="molecule type" value="Genomic_DNA"/>
</dbReference>
<evidence type="ECO:0000256" key="5">
    <source>
        <dbReference type="ARBA" id="ARBA00022833"/>
    </source>
</evidence>
<dbReference type="FunFam" id="1.10.472.10:FF:000002">
    <property type="entry name" value="Transcription factor IIIB 90 kDa subunit"/>
    <property type="match status" value="1"/>
</dbReference>
<protein>
    <recommendedName>
        <fullName evidence="14">Cyclin-like protein</fullName>
    </recommendedName>
</protein>
<dbReference type="GO" id="GO:0070897">
    <property type="term" value="P:transcription preinitiation complex assembly"/>
    <property type="evidence" value="ECO:0007669"/>
    <property type="project" value="InterPro"/>
</dbReference>
<keyword evidence="5" id="KW-0862">Zinc</keyword>
<feature type="region of interest" description="Disordered" evidence="9">
    <location>
        <begin position="480"/>
        <end position="510"/>
    </location>
</feature>
<dbReference type="GO" id="GO:0005634">
    <property type="term" value="C:nucleus"/>
    <property type="evidence" value="ECO:0007669"/>
    <property type="project" value="UniProtKB-SubCell"/>
</dbReference>
<evidence type="ECO:0000256" key="9">
    <source>
        <dbReference type="SAM" id="MobiDB-lite"/>
    </source>
</evidence>
<dbReference type="InterPro" id="IPR000812">
    <property type="entry name" value="TFIIB"/>
</dbReference>
<keyword evidence="8" id="KW-0539">Nucleus</keyword>
<keyword evidence="13" id="KW-1185">Reference proteome</keyword>
<dbReference type="Pfam" id="PF07741">
    <property type="entry name" value="BRF1"/>
    <property type="match status" value="1"/>
</dbReference>
<evidence type="ECO:0000256" key="2">
    <source>
        <dbReference type="ARBA" id="ARBA00010857"/>
    </source>
</evidence>
<dbReference type="Gene3D" id="1.10.472.10">
    <property type="entry name" value="Cyclin-like"/>
    <property type="match status" value="2"/>
</dbReference>
<evidence type="ECO:0000256" key="1">
    <source>
        <dbReference type="ARBA" id="ARBA00004123"/>
    </source>
</evidence>
<organism evidence="12 13">
    <name type="scientific">Massariosphaeria phaeospora</name>
    <dbReference type="NCBI Taxonomy" id="100035"/>
    <lineage>
        <taxon>Eukaryota</taxon>
        <taxon>Fungi</taxon>
        <taxon>Dikarya</taxon>
        <taxon>Ascomycota</taxon>
        <taxon>Pezizomycotina</taxon>
        <taxon>Dothideomycetes</taxon>
        <taxon>Pleosporomycetidae</taxon>
        <taxon>Pleosporales</taxon>
        <taxon>Pleosporales incertae sedis</taxon>
        <taxon>Massariosphaeria</taxon>
    </lineage>
</organism>
<feature type="region of interest" description="Disordered" evidence="9">
    <location>
        <begin position="543"/>
        <end position="576"/>
    </location>
</feature>
<dbReference type="OrthoDB" id="511529at2759"/>
<dbReference type="Proteomes" id="UP000481861">
    <property type="component" value="Unassembled WGS sequence"/>
</dbReference>
<evidence type="ECO:0000313" key="13">
    <source>
        <dbReference type="Proteomes" id="UP000481861"/>
    </source>
</evidence>
<sequence>MPGTAVAPRVPRLASLGRPSISGSTPYTPYRAKRPTAPAPAPPPKAAAAATKDCCDTPNISVDDNGGRACLVCGTLFEASNITSEIQFGENAIGGAVIQGGFVGEGQRHANSMGGTMRGLHGMDSREQTLRNIHSEIQKISNAVLVTNVAIQEAAFRWYKLCYNQIEINKTLLPEDKINFIIGRRTSVVVACCIYLACRQRPDNTLMLIDLAEQIQVNVWALGDAYKELLKKLHQIDPAQCSGGTTLQEIEPLMLKYCRKLEFGTDSFKVAKDACDILKRMSREWMVQGRQPAGICGACIILAARMNNWRRTVREVVYVVKVADSTINQRLYEYRRSATAALTVEQFRQYGQVYKLTEPEKEELRPPAVWKRREKEERTEALKRKAIETEGEVEGQTETQTEAGPSKKRKVTREKGKKRKVVRGKGKKVTFQPGASTAEHGEGATSAENVQEGASDGVDLEALSGATDAALDNLAEFGAEGDVSNSDTEAAAFMPKKRGRPPKTREPIVVSEEDLAIEADLEHEIKNTMASWDEDEAKRKFMRASRRAEDLARQFQPNNNINTSDELEEHEFDDDPDVANCILPEKERKAKARLWLSENEDWLRDNMNKIQQQALDEAMGLAKKPKQKRVRSQMGDLSVLEGQEAESAADAASKMIKKRAPHFSRSINYEVLRAMDGTSNGGSSRGASPAGSGTSPRGLRASPTVHARAAQVPVVQVQDDEADGEYEEDEEYPAGNVEEEFDDPAQYRDDDDVGFDDEYDDY</sequence>
<keyword evidence="7" id="KW-0804">Transcription</keyword>
<evidence type="ECO:0000256" key="3">
    <source>
        <dbReference type="ARBA" id="ARBA00022723"/>
    </source>
</evidence>
<feature type="domain" description="Brf1 TBP-binding" evidence="11">
    <location>
        <begin position="571"/>
        <end position="675"/>
    </location>
</feature>
<evidence type="ECO:0000256" key="8">
    <source>
        <dbReference type="ARBA" id="ARBA00023242"/>
    </source>
</evidence>
<feature type="region of interest" description="Disordered" evidence="9">
    <location>
        <begin position="1"/>
        <end position="50"/>
    </location>
</feature>